<comment type="catalytic activity">
    <reaction evidence="19">
        <text>10-formyltetrahydrofolyl-(gamma-L-Glu)(n) + L-glutamate + ATP = 10-formyltetrahydrofolyl-(gamma-L-Glu)(n+1) + ADP + phosphate + H(+)</text>
        <dbReference type="Rhea" id="RHEA:51904"/>
        <dbReference type="Rhea" id="RHEA-COMP:13088"/>
        <dbReference type="Rhea" id="RHEA-COMP:14300"/>
        <dbReference type="ChEBI" id="CHEBI:15378"/>
        <dbReference type="ChEBI" id="CHEBI:29985"/>
        <dbReference type="ChEBI" id="CHEBI:30616"/>
        <dbReference type="ChEBI" id="CHEBI:43474"/>
        <dbReference type="ChEBI" id="CHEBI:134413"/>
        <dbReference type="ChEBI" id="CHEBI:456216"/>
        <dbReference type="EC" id="6.3.2.17"/>
    </reaction>
</comment>
<evidence type="ECO:0000256" key="15">
    <source>
        <dbReference type="ARBA" id="ARBA00030048"/>
    </source>
</evidence>
<evidence type="ECO:0000256" key="11">
    <source>
        <dbReference type="ARBA" id="ARBA00022741"/>
    </source>
</evidence>
<evidence type="ECO:0000313" key="25">
    <source>
        <dbReference type="Proteomes" id="UP000236454"/>
    </source>
</evidence>
<dbReference type="NCBIfam" id="TIGR01499">
    <property type="entry name" value="folC"/>
    <property type="match status" value="1"/>
</dbReference>
<dbReference type="PANTHER" id="PTHR11136:SF0">
    <property type="entry name" value="DIHYDROFOLATE SYNTHETASE-RELATED"/>
    <property type="match status" value="1"/>
</dbReference>
<name>A0A1I7ALV0_9FLAO</name>
<proteinExistence type="inferred from homology"/>
<dbReference type="EMBL" id="FPAS01000003">
    <property type="protein sequence ID" value="SFT75920.1"/>
    <property type="molecule type" value="Genomic_DNA"/>
</dbReference>
<organism evidence="24 25">
    <name type="scientific">Lishizhenia tianjinensis</name>
    <dbReference type="NCBI Taxonomy" id="477690"/>
    <lineage>
        <taxon>Bacteria</taxon>
        <taxon>Pseudomonadati</taxon>
        <taxon>Bacteroidota</taxon>
        <taxon>Flavobacteriia</taxon>
        <taxon>Flavobacteriales</taxon>
        <taxon>Crocinitomicaceae</taxon>
        <taxon>Lishizhenia</taxon>
    </lineage>
</organism>
<dbReference type="InterPro" id="IPR001645">
    <property type="entry name" value="Folylpolyglutamate_synth"/>
</dbReference>
<dbReference type="PANTHER" id="PTHR11136">
    <property type="entry name" value="FOLYLPOLYGLUTAMATE SYNTHASE-RELATED"/>
    <property type="match status" value="1"/>
</dbReference>
<comment type="pathway">
    <text evidence="3">Cofactor biosynthesis; tetrahydrofolate biosynthesis; 7,8-dihydrofolate from 2-amino-4-hydroxy-6-hydroxymethyl-7,8-dihydropteridine diphosphate and 4-aminobenzoate: step 2/2.</text>
</comment>
<dbReference type="SUPFAM" id="SSF53244">
    <property type="entry name" value="MurD-like peptide ligases, peptide-binding domain"/>
    <property type="match status" value="1"/>
</dbReference>
<dbReference type="SUPFAM" id="SSF53623">
    <property type="entry name" value="MurD-like peptide ligases, catalytic domain"/>
    <property type="match status" value="1"/>
</dbReference>
<keyword evidence="9" id="KW-0436">Ligase</keyword>
<dbReference type="PROSITE" id="PS01012">
    <property type="entry name" value="FOLYLPOLYGLU_SYNT_2"/>
    <property type="match status" value="1"/>
</dbReference>
<keyword evidence="13" id="KW-0460">Magnesium</keyword>
<evidence type="ECO:0000256" key="19">
    <source>
        <dbReference type="ARBA" id="ARBA00047808"/>
    </source>
</evidence>
<dbReference type="FunFam" id="3.40.1190.10:FF:000011">
    <property type="entry name" value="Folylpolyglutamate synthase/dihydrofolate synthase"/>
    <property type="match status" value="1"/>
</dbReference>
<dbReference type="InterPro" id="IPR004101">
    <property type="entry name" value="Mur_ligase_C"/>
</dbReference>
<keyword evidence="10" id="KW-0479">Metal-binding</keyword>
<dbReference type="InterPro" id="IPR036565">
    <property type="entry name" value="Mur-like_cat_sf"/>
</dbReference>
<dbReference type="GO" id="GO:0005737">
    <property type="term" value="C:cytoplasm"/>
    <property type="evidence" value="ECO:0007669"/>
    <property type="project" value="TreeGrafter"/>
</dbReference>
<evidence type="ECO:0000256" key="9">
    <source>
        <dbReference type="ARBA" id="ARBA00022598"/>
    </source>
</evidence>
<comment type="similarity">
    <text evidence="5">Belongs to the folylpolyglutamate synthase family.</text>
</comment>
<evidence type="ECO:0000256" key="6">
    <source>
        <dbReference type="ARBA" id="ARBA00013023"/>
    </source>
</evidence>
<dbReference type="InterPro" id="IPR036615">
    <property type="entry name" value="Mur_ligase_C_dom_sf"/>
</dbReference>
<evidence type="ECO:0000256" key="12">
    <source>
        <dbReference type="ARBA" id="ARBA00022840"/>
    </source>
</evidence>
<comment type="function">
    <text evidence="2">Functions in two distinct reactions of the de novo folate biosynthetic pathway. Catalyzes the addition of a glutamate residue to dihydropteroate (7,8-dihydropteroate or H2Pte) to form dihydrofolate (7,8-dihydrofolate monoglutamate or H2Pte-Glu). Also catalyzes successive additions of L-glutamate to tetrahydrofolate or 10-formyltetrahydrofolate or 5,10-methylenetetrahydrofolate, leading to folylpolyglutamate derivatives.</text>
</comment>
<dbReference type="EC" id="6.3.2.12" evidence="6"/>
<dbReference type="InterPro" id="IPR013221">
    <property type="entry name" value="Mur_ligase_cen"/>
</dbReference>
<gene>
    <name evidence="24" type="ORF">SAMN05216474_2214</name>
</gene>
<dbReference type="Proteomes" id="UP000236454">
    <property type="component" value="Unassembled WGS sequence"/>
</dbReference>
<evidence type="ECO:0000256" key="17">
    <source>
        <dbReference type="ARBA" id="ARBA00032510"/>
    </source>
</evidence>
<evidence type="ECO:0000256" key="13">
    <source>
        <dbReference type="ARBA" id="ARBA00022842"/>
    </source>
</evidence>
<dbReference type="Pfam" id="PF08245">
    <property type="entry name" value="Mur_ligase_M"/>
    <property type="match status" value="1"/>
</dbReference>
<evidence type="ECO:0000256" key="7">
    <source>
        <dbReference type="ARBA" id="ARBA00013025"/>
    </source>
</evidence>
<protein>
    <recommendedName>
        <fullName evidence="8">Dihydrofolate synthase/folylpolyglutamate synthase</fullName>
        <ecNumber evidence="6">6.3.2.12</ecNumber>
        <ecNumber evidence="7">6.3.2.17</ecNumber>
    </recommendedName>
    <alternativeName>
        <fullName evidence="17">Folylpoly-gamma-glutamate synthetase-dihydrofolate synthetase</fullName>
    </alternativeName>
    <alternativeName>
        <fullName evidence="15">Folylpolyglutamate synthetase</fullName>
    </alternativeName>
    <alternativeName>
        <fullName evidence="16">Tetrahydrofolylpolyglutamate synthase</fullName>
    </alternativeName>
</protein>
<dbReference type="GO" id="GO:0004326">
    <property type="term" value="F:tetrahydrofolylpolyglutamate synthase activity"/>
    <property type="evidence" value="ECO:0007669"/>
    <property type="project" value="UniProtKB-EC"/>
</dbReference>
<dbReference type="InterPro" id="IPR018109">
    <property type="entry name" value="Folylpolyglutamate_synth_CS"/>
</dbReference>
<dbReference type="STRING" id="477690.SAMN05216474_2214"/>
<evidence type="ECO:0000256" key="21">
    <source>
        <dbReference type="ARBA" id="ARBA00049161"/>
    </source>
</evidence>
<evidence type="ECO:0000256" key="18">
    <source>
        <dbReference type="ARBA" id="ARBA00047493"/>
    </source>
</evidence>
<evidence type="ECO:0000256" key="1">
    <source>
        <dbReference type="ARBA" id="ARBA00001946"/>
    </source>
</evidence>
<comment type="cofactor">
    <cofactor evidence="1">
        <name>Mg(2+)</name>
        <dbReference type="ChEBI" id="CHEBI:18420"/>
    </cofactor>
</comment>
<dbReference type="GO" id="GO:0046656">
    <property type="term" value="P:folic acid biosynthetic process"/>
    <property type="evidence" value="ECO:0007669"/>
    <property type="project" value="UniProtKB-KW"/>
</dbReference>
<feature type="domain" description="Mur ligase C-terminal" evidence="22">
    <location>
        <begin position="281"/>
        <end position="396"/>
    </location>
</feature>
<keyword evidence="14" id="KW-0289">Folate biosynthesis</keyword>
<evidence type="ECO:0000256" key="10">
    <source>
        <dbReference type="ARBA" id="ARBA00022723"/>
    </source>
</evidence>
<evidence type="ECO:0000259" key="23">
    <source>
        <dbReference type="Pfam" id="PF08245"/>
    </source>
</evidence>
<keyword evidence="11" id="KW-0547">Nucleotide-binding</keyword>
<keyword evidence="12" id="KW-0067">ATP-binding</keyword>
<evidence type="ECO:0000256" key="4">
    <source>
        <dbReference type="ARBA" id="ARBA00005150"/>
    </source>
</evidence>
<evidence type="ECO:0000256" key="2">
    <source>
        <dbReference type="ARBA" id="ARBA00002714"/>
    </source>
</evidence>
<dbReference type="AlphaFoldDB" id="A0A1I7ALV0"/>
<dbReference type="EC" id="6.3.2.17" evidence="7"/>
<dbReference type="Pfam" id="PF02875">
    <property type="entry name" value="Mur_ligase_C"/>
    <property type="match status" value="1"/>
</dbReference>
<comment type="catalytic activity">
    <reaction evidence="18">
        <text>(6S)-5,6,7,8-tetrahydrofolyl-(gamma-L-Glu)(n) + L-glutamate + ATP = (6S)-5,6,7,8-tetrahydrofolyl-(gamma-L-Glu)(n+1) + ADP + phosphate + H(+)</text>
        <dbReference type="Rhea" id="RHEA:10580"/>
        <dbReference type="Rhea" id="RHEA-COMP:14738"/>
        <dbReference type="Rhea" id="RHEA-COMP:14740"/>
        <dbReference type="ChEBI" id="CHEBI:15378"/>
        <dbReference type="ChEBI" id="CHEBI:29985"/>
        <dbReference type="ChEBI" id="CHEBI:30616"/>
        <dbReference type="ChEBI" id="CHEBI:43474"/>
        <dbReference type="ChEBI" id="CHEBI:141005"/>
        <dbReference type="ChEBI" id="CHEBI:456216"/>
        <dbReference type="EC" id="6.3.2.17"/>
    </reaction>
</comment>
<evidence type="ECO:0000313" key="24">
    <source>
        <dbReference type="EMBL" id="SFT75920.1"/>
    </source>
</evidence>
<dbReference type="RefSeq" id="WP_090249453.1">
    <property type="nucleotide sequence ID" value="NZ_FPAS01000003.1"/>
</dbReference>
<evidence type="ECO:0000256" key="16">
    <source>
        <dbReference type="ARBA" id="ARBA00030592"/>
    </source>
</evidence>
<comment type="catalytic activity">
    <reaction evidence="21">
        <text>7,8-dihydropteroate + L-glutamate + ATP = 7,8-dihydrofolate + ADP + phosphate + H(+)</text>
        <dbReference type="Rhea" id="RHEA:23584"/>
        <dbReference type="ChEBI" id="CHEBI:15378"/>
        <dbReference type="ChEBI" id="CHEBI:17839"/>
        <dbReference type="ChEBI" id="CHEBI:29985"/>
        <dbReference type="ChEBI" id="CHEBI:30616"/>
        <dbReference type="ChEBI" id="CHEBI:43474"/>
        <dbReference type="ChEBI" id="CHEBI:57451"/>
        <dbReference type="ChEBI" id="CHEBI:456216"/>
        <dbReference type="EC" id="6.3.2.12"/>
    </reaction>
</comment>
<comment type="catalytic activity">
    <reaction evidence="20">
        <text>(6R)-5,10-methylenetetrahydrofolyl-(gamma-L-Glu)(n) + L-glutamate + ATP = (6R)-5,10-methylenetetrahydrofolyl-(gamma-L-Glu)(n+1) + ADP + phosphate + H(+)</text>
        <dbReference type="Rhea" id="RHEA:51912"/>
        <dbReference type="Rhea" id="RHEA-COMP:13257"/>
        <dbReference type="Rhea" id="RHEA-COMP:13258"/>
        <dbReference type="ChEBI" id="CHEBI:15378"/>
        <dbReference type="ChEBI" id="CHEBI:29985"/>
        <dbReference type="ChEBI" id="CHEBI:30616"/>
        <dbReference type="ChEBI" id="CHEBI:43474"/>
        <dbReference type="ChEBI" id="CHEBI:136572"/>
        <dbReference type="ChEBI" id="CHEBI:456216"/>
        <dbReference type="EC" id="6.3.2.17"/>
    </reaction>
</comment>
<dbReference type="OrthoDB" id="9809356at2"/>
<feature type="domain" description="Mur ligase central" evidence="23">
    <location>
        <begin position="51"/>
        <end position="227"/>
    </location>
</feature>
<evidence type="ECO:0000256" key="14">
    <source>
        <dbReference type="ARBA" id="ARBA00022909"/>
    </source>
</evidence>
<accession>A0A1I7ALV0</accession>
<evidence type="ECO:0000256" key="20">
    <source>
        <dbReference type="ARBA" id="ARBA00049035"/>
    </source>
</evidence>
<comment type="pathway">
    <text evidence="4">Cofactor biosynthesis; tetrahydrofolylpolyglutamate biosynthesis.</text>
</comment>
<evidence type="ECO:0000256" key="8">
    <source>
        <dbReference type="ARBA" id="ARBA00019357"/>
    </source>
</evidence>
<keyword evidence="25" id="KW-1185">Reference proteome</keyword>
<dbReference type="Gene3D" id="3.90.190.20">
    <property type="entry name" value="Mur ligase, C-terminal domain"/>
    <property type="match status" value="1"/>
</dbReference>
<evidence type="ECO:0000256" key="5">
    <source>
        <dbReference type="ARBA" id="ARBA00008276"/>
    </source>
</evidence>
<dbReference type="GO" id="GO:0008841">
    <property type="term" value="F:dihydrofolate synthase activity"/>
    <property type="evidence" value="ECO:0007669"/>
    <property type="project" value="UniProtKB-EC"/>
</dbReference>
<dbReference type="GO" id="GO:0005524">
    <property type="term" value="F:ATP binding"/>
    <property type="evidence" value="ECO:0007669"/>
    <property type="project" value="UniProtKB-KW"/>
</dbReference>
<sequence>MTYQETIDWLFQQFPSYQNIGAKAYKPDLYNVEKLCAIFNNPQNDIKTIHVAGTNGKGSTCSYMSSFLTEAGYKVGLFTSPHLQRFTERIRINGEEVKEDFVIDFVAKVKVQELDYSPSFFEITFVMALEYFKQEQVDFAVIETGLGGRLDATNIISPIISVITNIGLEHTNFLGTTIKEIAGEKGGIIKTHTPVVLGTKDAEVVEVMENVAKAKEAALYFSNDALDTPPSLLANYLQENYRTAHKAIEVLIKENYINTIDVAENFEKALQNLYQNTGLRGRMHLMQEHPRIIFDAAHNADGIKNLLSNFKEERLFIVYGSSNDKDFDAIFPLFPKNATYFLTEFKNERSAKIEVLEQNAVKNELNAKFFKKVSEALTSAQNTAGQQDTILCFGSFFLLENLYEIF</sequence>
<reference evidence="24 25" key="1">
    <citation type="submission" date="2016-10" db="EMBL/GenBank/DDBJ databases">
        <authorList>
            <person name="de Groot N.N."/>
        </authorList>
    </citation>
    <scope>NUCLEOTIDE SEQUENCE [LARGE SCALE GENOMIC DNA]</scope>
    <source>
        <strain evidence="24 25">CGMCC 1.7005</strain>
    </source>
</reference>
<evidence type="ECO:0000256" key="3">
    <source>
        <dbReference type="ARBA" id="ARBA00004799"/>
    </source>
</evidence>
<dbReference type="PIRSF" id="PIRSF001563">
    <property type="entry name" value="Folylpolyglu_synth"/>
    <property type="match status" value="1"/>
</dbReference>
<dbReference type="GO" id="GO:0046872">
    <property type="term" value="F:metal ion binding"/>
    <property type="evidence" value="ECO:0007669"/>
    <property type="project" value="UniProtKB-KW"/>
</dbReference>
<dbReference type="Gene3D" id="3.40.1190.10">
    <property type="entry name" value="Mur-like, catalytic domain"/>
    <property type="match status" value="1"/>
</dbReference>
<evidence type="ECO:0000259" key="22">
    <source>
        <dbReference type="Pfam" id="PF02875"/>
    </source>
</evidence>